<dbReference type="EMBL" id="BNCP01000068">
    <property type="protein sequence ID" value="GIL91711.1"/>
    <property type="molecule type" value="Genomic_DNA"/>
</dbReference>
<feature type="region of interest" description="Disordered" evidence="1">
    <location>
        <begin position="42"/>
        <end position="67"/>
    </location>
</feature>
<dbReference type="Proteomes" id="UP000747110">
    <property type="component" value="Unassembled WGS sequence"/>
</dbReference>
<sequence>MPHFLQRRPHLQPWTQTSPGIARSTALPWAVLKYLPSLAIPRRPRSHGNPDHHEAPSGAPAIHTAGNATAGFTGVTSQLAQLRPPGSDAALRNLLQNRRTAIFWDLDNVDFFAPSYSAPVQVRRLRALVDEAGRSSWLAVRTAIRTRYGG</sequence>
<dbReference type="AlphaFoldDB" id="A0A8J4CYU3"/>
<protein>
    <submittedName>
        <fullName evidence="2">Uncharacterized protein</fullName>
    </submittedName>
</protein>
<proteinExistence type="predicted"/>
<comment type="caution">
    <text evidence="2">The sequence shown here is derived from an EMBL/GenBank/DDBJ whole genome shotgun (WGS) entry which is preliminary data.</text>
</comment>
<organism evidence="2 3">
    <name type="scientific">Volvox reticuliferus</name>
    <dbReference type="NCBI Taxonomy" id="1737510"/>
    <lineage>
        <taxon>Eukaryota</taxon>
        <taxon>Viridiplantae</taxon>
        <taxon>Chlorophyta</taxon>
        <taxon>core chlorophytes</taxon>
        <taxon>Chlorophyceae</taxon>
        <taxon>CS clade</taxon>
        <taxon>Chlamydomonadales</taxon>
        <taxon>Volvocaceae</taxon>
        <taxon>Volvox</taxon>
    </lineage>
</organism>
<evidence type="ECO:0000313" key="2">
    <source>
        <dbReference type="EMBL" id="GIL91711.1"/>
    </source>
</evidence>
<name>A0A8J4CYU3_9CHLO</name>
<dbReference type="OrthoDB" id="550282at2759"/>
<evidence type="ECO:0000313" key="3">
    <source>
        <dbReference type="Proteomes" id="UP000747110"/>
    </source>
</evidence>
<accession>A0A8J4CYU3</accession>
<reference evidence="2" key="1">
    <citation type="journal article" date="2021" name="Proc. Natl. Acad. Sci. U.S.A.">
        <title>Three genomes in the algal genus Volvox reveal the fate of a haploid sex-determining region after a transition to homothallism.</title>
        <authorList>
            <person name="Yamamoto K."/>
            <person name="Hamaji T."/>
            <person name="Kawai-Toyooka H."/>
            <person name="Matsuzaki R."/>
            <person name="Takahashi F."/>
            <person name="Nishimura Y."/>
            <person name="Kawachi M."/>
            <person name="Noguchi H."/>
            <person name="Minakuchi Y."/>
            <person name="Umen J.G."/>
            <person name="Toyoda A."/>
            <person name="Nozaki H."/>
        </authorList>
    </citation>
    <scope>NUCLEOTIDE SEQUENCE</scope>
    <source>
        <strain evidence="2">NIES-3786</strain>
    </source>
</reference>
<evidence type="ECO:0000256" key="1">
    <source>
        <dbReference type="SAM" id="MobiDB-lite"/>
    </source>
</evidence>
<gene>
    <name evidence="2" type="ORF">Vretifemale_19300</name>
</gene>
<keyword evidence="3" id="KW-1185">Reference proteome</keyword>